<dbReference type="PIRSF" id="PIRSF006615">
    <property type="entry name" value="Zn_crbxpep_Taq"/>
    <property type="match status" value="1"/>
</dbReference>
<keyword evidence="2" id="KW-1185">Reference proteome</keyword>
<dbReference type="Gene3D" id="1.10.1370.30">
    <property type="match status" value="1"/>
</dbReference>
<dbReference type="PROSITE" id="PS52034">
    <property type="entry name" value="PEPTIDASE_M32"/>
    <property type="match status" value="1"/>
</dbReference>
<proteinExistence type="predicted"/>
<dbReference type="GO" id="GO:0004180">
    <property type="term" value="F:carboxypeptidase activity"/>
    <property type="evidence" value="ECO:0007669"/>
    <property type="project" value="UniProtKB-KW"/>
</dbReference>
<evidence type="ECO:0000313" key="2">
    <source>
        <dbReference type="Proteomes" id="UP001363151"/>
    </source>
</evidence>
<dbReference type="PANTHER" id="PTHR34217">
    <property type="entry name" value="METAL-DEPENDENT CARBOXYPEPTIDASE"/>
    <property type="match status" value="1"/>
</dbReference>
<organism evidence="1 2">
    <name type="scientific">Aureococcus anophagefferens</name>
    <name type="common">Harmful bloom alga</name>
    <dbReference type="NCBI Taxonomy" id="44056"/>
    <lineage>
        <taxon>Eukaryota</taxon>
        <taxon>Sar</taxon>
        <taxon>Stramenopiles</taxon>
        <taxon>Ochrophyta</taxon>
        <taxon>Pelagophyceae</taxon>
        <taxon>Pelagomonadales</taxon>
        <taxon>Pelagomonadaceae</taxon>
        <taxon>Aureococcus</taxon>
    </lineage>
</organism>
<dbReference type="SUPFAM" id="SSF55486">
    <property type="entry name" value="Metalloproteases ('zincins'), catalytic domain"/>
    <property type="match status" value="1"/>
</dbReference>
<dbReference type="PRINTS" id="PR00998">
    <property type="entry name" value="CRBOXYPTASET"/>
</dbReference>
<dbReference type="EMBL" id="JBBJCI010000419">
    <property type="protein sequence ID" value="KAK7231194.1"/>
    <property type="molecule type" value="Genomic_DNA"/>
</dbReference>
<accession>A0ABR1FI58</accession>
<comment type="caution">
    <text evidence="1">The sequence shown here is derived from an EMBL/GenBank/DDBJ whole genome shotgun (WGS) entry which is preliminary data.</text>
</comment>
<keyword evidence="1" id="KW-0121">Carboxypeptidase</keyword>
<dbReference type="InterPro" id="IPR001333">
    <property type="entry name" value="Peptidase_M32_Taq"/>
</dbReference>
<protein>
    <submittedName>
        <fullName evidence="1">Carboxypeptidase Taq (M32) metallopeptidase</fullName>
    </submittedName>
</protein>
<dbReference type="PANTHER" id="PTHR34217:SF1">
    <property type="entry name" value="CARBOXYPEPTIDASE 1"/>
    <property type="match status" value="1"/>
</dbReference>
<keyword evidence="1" id="KW-0645">Protease</keyword>
<keyword evidence="1" id="KW-0378">Hydrolase</keyword>
<gene>
    <name evidence="1" type="ORF">SO694_00071192</name>
</gene>
<sequence length="542" mass="58870">MTALLGACASAFGGVGRVLRRQKSQLSSTAAPLEAYAELKQQLKEVARLQEIEGILSYDEQVFLAEGSMASRAAQKETLAGVIHDKRTGAAMRAAVDAVRGLDFDDRQVAANVRDAVAAFDKEARKSKELAEREARLESECFVAWKSSREASDFGAFGSSLATMFALKAEVAAATRPELSGVEPYDGALDQFERGMTSARLDSIFAETKAGLAPLLAKVLEKKRAGFDDAVHPALAFDHPGWKDSTDAQAKLSAAVARDMGFDFGKGRFDVSTHPFTGGACPADTRITTRYSDDNWLEGFAGTVHEVGHALYEQGRDTSDDGDGLPSSVALSMGTHESQSLLWERMVLQSRDFWDYAAPLFHEAFPHTRDATPDDFYRAINRVQPGCIRIEADELTPFHVFLRYGVERELFAGSLDVADIPDRWNGEMKTFLDVDVPDDASGALQDIHWSFGAIGYFPSYTLGAIMAAQIFEAATAELPDLAAQIRGGDFAPLRAWLQAKIHAVGSLDASPDDLLRSVAGSGIDPKPFLAYLEAKYAALYDL</sequence>
<dbReference type="CDD" id="cd06460">
    <property type="entry name" value="M32_Taq"/>
    <property type="match status" value="1"/>
</dbReference>
<reference evidence="1 2" key="1">
    <citation type="submission" date="2024-03" db="EMBL/GenBank/DDBJ databases">
        <title>Aureococcus anophagefferens CCMP1851 and Kratosvirus quantuckense: Draft genome of a second virus-susceptible host strain in the model system.</title>
        <authorList>
            <person name="Chase E."/>
            <person name="Truchon A.R."/>
            <person name="Schepens W."/>
            <person name="Wilhelm S.W."/>
        </authorList>
    </citation>
    <scope>NUCLEOTIDE SEQUENCE [LARGE SCALE GENOMIC DNA]</scope>
    <source>
        <strain evidence="1 2">CCMP1851</strain>
    </source>
</reference>
<dbReference type="Proteomes" id="UP001363151">
    <property type="component" value="Unassembled WGS sequence"/>
</dbReference>
<dbReference type="Pfam" id="PF02074">
    <property type="entry name" value="Peptidase_M32"/>
    <property type="match status" value="1"/>
</dbReference>
<name>A0ABR1FI58_AURAN</name>
<evidence type="ECO:0000313" key="1">
    <source>
        <dbReference type="EMBL" id="KAK7231194.1"/>
    </source>
</evidence>